<feature type="chain" id="PRO_5043537670" evidence="1">
    <location>
        <begin position="20"/>
        <end position="103"/>
    </location>
</feature>
<evidence type="ECO:0000256" key="1">
    <source>
        <dbReference type="SAM" id="SignalP"/>
    </source>
</evidence>
<feature type="signal peptide" evidence="1">
    <location>
        <begin position="1"/>
        <end position="19"/>
    </location>
</feature>
<dbReference type="AlphaFoldDB" id="A0AAU7RMB9"/>
<evidence type="ECO:0000313" key="2">
    <source>
        <dbReference type="EMBL" id="XBT91359.1"/>
    </source>
</evidence>
<gene>
    <name evidence="2" type="ORF">ABM479_11070</name>
</gene>
<sequence>MKTIITLAAIAMMSTNAMAMSAYNSKSMTCASVHEKIAQEGSIVLRYPSHQPGLMLFNRTVTNSMSCLGQGAMTSASVPTSDDPSCKIKTCSFTTGKGPNKNH</sequence>
<name>A0AAU7RMB9_9HYPH</name>
<proteinExistence type="predicted"/>
<dbReference type="EMBL" id="CP157960">
    <property type="protein sequence ID" value="XBT91359.1"/>
    <property type="molecule type" value="Genomic_DNA"/>
</dbReference>
<keyword evidence="1" id="KW-0732">Signal</keyword>
<dbReference type="RefSeq" id="WP_234910094.1">
    <property type="nucleotide sequence ID" value="NZ_CP157960.1"/>
</dbReference>
<protein>
    <submittedName>
        <fullName evidence="2">Uncharacterized protein</fullName>
    </submittedName>
</protein>
<accession>A0AAU7RMB9</accession>
<reference evidence="2" key="1">
    <citation type="submission" date="2024-06" db="EMBL/GenBank/DDBJ databases">
        <authorList>
            <person name="Li T."/>
            <person name="Gao R."/>
        </authorList>
    </citation>
    <scope>NUCLEOTIDE SEQUENCE</scope>
    <source>
        <strain evidence="2">ZPR3</strain>
    </source>
</reference>
<organism evidence="2">
    <name type="scientific">Rhizobium sp. ZPR3</name>
    <dbReference type="NCBI Taxonomy" id="3158967"/>
    <lineage>
        <taxon>Bacteria</taxon>
        <taxon>Pseudomonadati</taxon>
        <taxon>Pseudomonadota</taxon>
        <taxon>Alphaproteobacteria</taxon>
        <taxon>Hyphomicrobiales</taxon>
        <taxon>Rhizobiaceae</taxon>
        <taxon>Rhizobium/Agrobacterium group</taxon>
        <taxon>Rhizobium</taxon>
    </lineage>
</organism>